<protein>
    <recommendedName>
        <fullName evidence="1">DinB-like domain-containing protein</fullName>
    </recommendedName>
</protein>
<evidence type="ECO:0000313" key="3">
    <source>
        <dbReference type="Proteomes" id="UP001152519"/>
    </source>
</evidence>
<dbReference type="Proteomes" id="UP001152519">
    <property type="component" value="Unassembled WGS sequence"/>
</dbReference>
<proteinExistence type="predicted"/>
<evidence type="ECO:0000313" key="2">
    <source>
        <dbReference type="EMBL" id="CAG6396612.1"/>
    </source>
</evidence>
<dbReference type="EMBL" id="CAJSLV010000074">
    <property type="protein sequence ID" value="CAG6396612.1"/>
    <property type="molecule type" value="Genomic_DNA"/>
</dbReference>
<sequence length="215" mass="22984">MTSIPKHLPGPVTADDVDLAVQLAVAALGDAPDEGWDAPAGTLEWTCWQTAEHLADDLFAYALQLGPRAPSLTTHVPVSWRRETPGGPASTIFVDRSEGGAALLQVLEACGALLTSMVRTTSSGLRSHHGFGPADPEGFGAMGVVETLVHTHDIATGLGLPFEPPGDLCARTLHRLFPDAPADVEPWPALLWSTGRTALPGRERQESWRWYGEPR</sequence>
<name>A0A9W4DRZ2_9ACTN</name>
<gene>
    <name evidence="2" type="ORF">SCOCK_430033</name>
</gene>
<dbReference type="RefSeq" id="WP_251495314.1">
    <property type="nucleotide sequence ID" value="NZ_CAJSLV010000074.1"/>
</dbReference>
<comment type="caution">
    <text evidence="2">The sequence shown here is derived from an EMBL/GenBank/DDBJ whole genome shotgun (WGS) entry which is preliminary data.</text>
</comment>
<keyword evidence="3" id="KW-1185">Reference proteome</keyword>
<reference evidence="2" key="1">
    <citation type="submission" date="2021-05" db="EMBL/GenBank/DDBJ databases">
        <authorList>
            <person name="Arsene-Ploetze F."/>
        </authorList>
    </citation>
    <scope>NUCLEOTIDE SEQUENCE</scope>
    <source>
        <strain evidence="2">DSM 42138</strain>
    </source>
</reference>
<organism evidence="2 3">
    <name type="scientific">Actinacidiphila cocklensis</name>
    <dbReference type="NCBI Taxonomy" id="887465"/>
    <lineage>
        <taxon>Bacteria</taxon>
        <taxon>Bacillati</taxon>
        <taxon>Actinomycetota</taxon>
        <taxon>Actinomycetes</taxon>
        <taxon>Kitasatosporales</taxon>
        <taxon>Streptomycetaceae</taxon>
        <taxon>Actinacidiphila</taxon>
    </lineage>
</organism>
<evidence type="ECO:0000259" key="1">
    <source>
        <dbReference type="Pfam" id="PF12867"/>
    </source>
</evidence>
<feature type="domain" description="DinB-like" evidence="1">
    <location>
        <begin position="22"/>
        <end position="152"/>
    </location>
</feature>
<dbReference type="InterPro" id="IPR024775">
    <property type="entry name" value="DinB-like"/>
</dbReference>
<accession>A0A9W4DRZ2</accession>
<dbReference type="Pfam" id="PF12867">
    <property type="entry name" value="DinB_2"/>
    <property type="match status" value="1"/>
</dbReference>
<dbReference type="SUPFAM" id="SSF109854">
    <property type="entry name" value="DinB/YfiT-like putative metalloenzymes"/>
    <property type="match status" value="1"/>
</dbReference>
<dbReference type="InterPro" id="IPR034660">
    <property type="entry name" value="DinB/YfiT-like"/>
</dbReference>
<dbReference type="AlphaFoldDB" id="A0A9W4DRZ2"/>
<dbReference type="Gene3D" id="1.20.120.450">
    <property type="entry name" value="dinb family like domain"/>
    <property type="match status" value="1"/>
</dbReference>